<dbReference type="PANTHER" id="PTHR42776:SF27">
    <property type="entry name" value="DIPEPTIDYL PEPTIDASE FAMILY MEMBER 6"/>
    <property type="match status" value="1"/>
</dbReference>
<sequence>MLKSLGYFASALALAAPSVVFAKDETAMMFGMRESVEDIDISPDGKSILYLTPGPGASTVVLASKLDGEPKPVLSSTGKPDRLHWCKFVSNTRIVCQVSALVEQVGYLIPFARMVSLDMDGGNVTQLGQRASFNDARLRQFDGSVLDWLPQDGGAILMNREYIPEAGMIGTRLARDKNGLGVDRIDVRTTKASQVEPPSKVASDYMSDGRGNVRIMEVRRSERGTSQQLTSLYEYFYRPTGSKEWKPFGTYDSNTRVGMIPLAIDAEVDSVYTLKKLEGRWALYRVKLDGSMATDLAYANPKVDVDDVVRIAEGDRIIGVTFAEERRHEVYFDPEYKALAESLSKALPNLPLVQFAGSSRDHNTLLIYAGSDADPGRYYVFDKPSKKLAEVVVARPALEKSRLANVKAVSYPASDGTMVPAYLTVPAGKEAKNLPAIVLPHGGPSARDEWGFDWLSQFLAAKGYAVLQPNYRGSSGYGDEWLAQNGFRSWRTSIGDITAGAKWLGSEGIAAPGKLAILGWSYGGYAALQSSVVEPDLYKAVVAIAPVTDFQMTKDESRGFTNERLVKNYIGSGPHVVEGSPLRNVAAIKAPVLMFHGDQDRNVAIDQSDKMQAALKAAGKKSELVRYRDLEHSLVDSQVRVQMLEKIGVFLDGAMK</sequence>
<keyword evidence="2" id="KW-0732">Signal</keyword>
<dbReference type="Gene3D" id="3.40.50.1820">
    <property type="entry name" value="alpha/beta hydrolase"/>
    <property type="match status" value="1"/>
</dbReference>
<protein>
    <submittedName>
        <fullName evidence="4">Dipeptidyl aminopeptidase/acylaminoacyl peptidase</fullName>
    </submittedName>
</protein>
<evidence type="ECO:0000313" key="5">
    <source>
        <dbReference type="Proteomes" id="UP000192934"/>
    </source>
</evidence>
<dbReference type="PANTHER" id="PTHR42776">
    <property type="entry name" value="SERINE PEPTIDASE S9 FAMILY MEMBER"/>
    <property type="match status" value="1"/>
</dbReference>
<feature type="chain" id="PRO_5012033030" evidence="2">
    <location>
        <begin position="23"/>
        <end position="656"/>
    </location>
</feature>
<proteinExistence type="predicted"/>
<keyword evidence="5" id="KW-1185">Reference proteome</keyword>
<feature type="domain" description="Peptidase S9 prolyl oligopeptidase catalytic" evidence="3">
    <location>
        <begin position="450"/>
        <end position="655"/>
    </location>
</feature>
<dbReference type="GO" id="GO:0004252">
    <property type="term" value="F:serine-type endopeptidase activity"/>
    <property type="evidence" value="ECO:0007669"/>
    <property type="project" value="TreeGrafter"/>
</dbReference>
<evidence type="ECO:0000313" key="4">
    <source>
        <dbReference type="EMBL" id="SMF61280.1"/>
    </source>
</evidence>
<reference evidence="5" key="1">
    <citation type="submission" date="2017-04" db="EMBL/GenBank/DDBJ databases">
        <authorList>
            <person name="Varghese N."/>
            <person name="Submissions S."/>
        </authorList>
    </citation>
    <scope>NUCLEOTIDE SEQUENCE [LARGE SCALE GENOMIC DNA]</scope>
    <source>
        <strain evidence="5">Dd16</strain>
    </source>
</reference>
<name>A0A1X7FYS7_9SPHN</name>
<organism evidence="4 5">
    <name type="scientific">Allosphingosinicella indica</name>
    <dbReference type="NCBI Taxonomy" id="941907"/>
    <lineage>
        <taxon>Bacteria</taxon>
        <taxon>Pseudomonadati</taxon>
        <taxon>Pseudomonadota</taxon>
        <taxon>Alphaproteobacteria</taxon>
        <taxon>Sphingomonadales</taxon>
        <taxon>Sphingomonadaceae</taxon>
        <taxon>Allosphingosinicella</taxon>
    </lineage>
</organism>
<evidence type="ECO:0000256" key="1">
    <source>
        <dbReference type="ARBA" id="ARBA00022801"/>
    </source>
</evidence>
<dbReference type="GO" id="GO:0004177">
    <property type="term" value="F:aminopeptidase activity"/>
    <property type="evidence" value="ECO:0007669"/>
    <property type="project" value="UniProtKB-KW"/>
</dbReference>
<evidence type="ECO:0000256" key="2">
    <source>
        <dbReference type="SAM" id="SignalP"/>
    </source>
</evidence>
<gene>
    <name evidence="4" type="ORF">SAMN06295910_0264</name>
</gene>
<dbReference type="SUPFAM" id="SSF53474">
    <property type="entry name" value="alpha/beta-Hydrolases"/>
    <property type="match status" value="1"/>
</dbReference>
<dbReference type="GO" id="GO:0006508">
    <property type="term" value="P:proteolysis"/>
    <property type="evidence" value="ECO:0007669"/>
    <property type="project" value="InterPro"/>
</dbReference>
<dbReference type="InterPro" id="IPR029058">
    <property type="entry name" value="AB_hydrolase_fold"/>
</dbReference>
<dbReference type="AlphaFoldDB" id="A0A1X7FYS7"/>
<feature type="signal peptide" evidence="2">
    <location>
        <begin position="1"/>
        <end position="22"/>
    </location>
</feature>
<dbReference type="InterPro" id="IPR001375">
    <property type="entry name" value="Peptidase_S9_cat"/>
</dbReference>
<evidence type="ECO:0000259" key="3">
    <source>
        <dbReference type="Pfam" id="PF00326"/>
    </source>
</evidence>
<dbReference type="RefSeq" id="WP_157123636.1">
    <property type="nucleotide sequence ID" value="NZ_LT840185.1"/>
</dbReference>
<keyword evidence="1" id="KW-0378">Hydrolase</keyword>
<dbReference type="SUPFAM" id="SSF82171">
    <property type="entry name" value="DPP6 N-terminal domain-like"/>
    <property type="match status" value="1"/>
</dbReference>
<dbReference type="STRING" id="941907.SAMN06295910_0264"/>
<accession>A0A1X7FYS7</accession>
<keyword evidence="4" id="KW-0031">Aminopeptidase</keyword>
<dbReference type="Pfam" id="PF00326">
    <property type="entry name" value="Peptidase_S9"/>
    <property type="match status" value="1"/>
</dbReference>
<keyword evidence="4" id="KW-0645">Protease</keyword>
<dbReference type="EMBL" id="LT840185">
    <property type="protein sequence ID" value="SMF61280.1"/>
    <property type="molecule type" value="Genomic_DNA"/>
</dbReference>
<dbReference type="Proteomes" id="UP000192934">
    <property type="component" value="Chromosome I"/>
</dbReference>
<dbReference type="OrthoDB" id="128799at2"/>